<dbReference type="NCBIfam" id="NF035938">
    <property type="entry name" value="EboA_domain"/>
    <property type="match status" value="1"/>
</dbReference>
<dbReference type="EMBL" id="JAOTIF010000008">
    <property type="protein sequence ID" value="MCU7549942.1"/>
    <property type="molecule type" value="Genomic_DNA"/>
</dbReference>
<dbReference type="RefSeq" id="WP_279297381.1">
    <property type="nucleotide sequence ID" value="NZ_JAOTIF010000008.1"/>
</dbReference>
<name>A0A9X2XWI4_9BACT</name>
<sequence length="299" mass="33948">MYSAFLENQVPTAYGYDAERLKGLLSAVIVQNVQPGVWDWLQEKAGTTASVGQFNTAFVLIPRKTGKAVIQLTEEQNQNIQSTRKGFSIKGWTIDRLARVWLVLQLDTSDQDRYFRMIENLFLAAEMNELVALYSALPVLAYPELWKARCSEGIRSNIGDVLLAIICNNPYPSEYLSDAAWNQLVMKAFFTEKPIRQIYGLDQRANQELAKILTDYAHERWAAHRPIHPQLWRCVGKFINEDNFNDIKRVAGSADETEQKAALLACHDSDFLLAKELLEQHPEEKAAIEGGVLTWEGIE</sequence>
<evidence type="ECO:0000313" key="1">
    <source>
        <dbReference type="EMBL" id="MCU7549942.1"/>
    </source>
</evidence>
<proteinExistence type="predicted"/>
<comment type="caution">
    <text evidence="1">The sequence shown here is derived from an EMBL/GenBank/DDBJ whole genome shotgun (WGS) entry which is preliminary data.</text>
</comment>
<dbReference type="InterPro" id="IPR047715">
    <property type="entry name" value="EboA_dom"/>
</dbReference>
<protein>
    <submittedName>
        <fullName evidence="1">EboA domain-containing protein</fullName>
    </submittedName>
</protein>
<organism evidence="1 2">
    <name type="scientific">Paraflavisolibacter caeni</name>
    <dbReference type="NCBI Taxonomy" id="2982496"/>
    <lineage>
        <taxon>Bacteria</taxon>
        <taxon>Pseudomonadati</taxon>
        <taxon>Bacteroidota</taxon>
        <taxon>Chitinophagia</taxon>
        <taxon>Chitinophagales</taxon>
        <taxon>Chitinophagaceae</taxon>
        <taxon>Paraflavisolibacter</taxon>
    </lineage>
</organism>
<evidence type="ECO:0000313" key="2">
    <source>
        <dbReference type="Proteomes" id="UP001155483"/>
    </source>
</evidence>
<gene>
    <name evidence="1" type="ORF">OCK74_12490</name>
</gene>
<keyword evidence="2" id="KW-1185">Reference proteome</keyword>
<reference evidence="1" key="1">
    <citation type="submission" date="2022-09" db="EMBL/GenBank/DDBJ databases">
        <authorList>
            <person name="Yuan C."/>
            <person name="Ke Z."/>
        </authorList>
    </citation>
    <scope>NUCLEOTIDE SEQUENCE</scope>
    <source>
        <strain evidence="1">LB-8</strain>
    </source>
</reference>
<reference evidence="1" key="2">
    <citation type="submission" date="2023-04" db="EMBL/GenBank/DDBJ databases">
        <title>Paracnuella aquatica gen. nov., sp. nov., a member of the family Chitinophagaceae isolated from a hot spring.</title>
        <authorList>
            <person name="Wang C."/>
        </authorList>
    </citation>
    <scope>NUCLEOTIDE SEQUENCE</scope>
    <source>
        <strain evidence="1">LB-8</strain>
    </source>
</reference>
<accession>A0A9X2XWI4</accession>
<dbReference type="Proteomes" id="UP001155483">
    <property type="component" value="Unassembled WGS sequence"/>
</dbReference>
<dbReference type="AlphaFoldDB" id="A0A9X2XWI4"/>